<evidence type="ECO:0000256" key="10">
    <source>
        <dbReference type="ARBA" id="ARBA00022842"/>
    </source>
</evidence>
<dbReference type="Proteomes" id="UP000321393">
    <property type="component" value="Unassembled WGS sequence"/>
</dbReference>
<keyword evidence="6" id="KW-0479">Metal-binding</keyword>
<dbReference type="Gene3D" id="3.30.70.270">
    <property type="match status" value="3"/>
</dbReference>
<dbReference type="Gene3D" id="4.10.60.10">
    <property type="entry name" value="Zinc finger, CCHC-type"/>
    <property type="match status" value="1"/>
</dbReference>
<keyword evidence="13" id="KW-0239">DNA-directed DNA polymerase</keyword>
<keyword evidence="18" id="KW-0732">Signal</keyword>
<dbReference type="InterPro" id="IPR041373">
    <property type="entry name" value="RT_RNaseH"/>
</dbReference>
<evidence type="ECO:0000256" key="4">
    <source>
        <dbReference type="ARBA" id="ARBA00022695"/>
    </source>
</evidence>
<feature type="chain" id="PRO_5042722188" description="RNA-directed DNA polymerase" evidence="18">
    <location>
        <begin position="24"/>
        <end position="1368"/>
    </location>
</feature>
<dbReference type="EMBL" id="SSTE01011134">
    <property type="protein sequence ID" value="KAA0051980.1"/>
    <property type="molecule type" value="Genomic_DNA"/>
</dbReference>
<sequence>MQSQPLQNLGATVNLWFVLFGLGYPEGTKRPRGNRTSLQTGELDKTVIFSLSTLSVLRDNDAVVEIELPVPDTLPTSAESSGSNSSTWLELNFEFVHVEIFYYFTNQVMSGLHLVFNVSVGSTRIVRGDNVCWLHAVFWAKTAGGPGGGVMPPRTSRRRRQNQDRMQDPTQGQSERGSSTPRGQNEAGSERFVRSAQEIGRSERARPSDPEKMYGIERLKELGATVFVGSTDLADAEVWHNDARTLDWQTFRGIFEEKYYPTTCCEAKRDEFLELKQGSLSVAKYKRKYTELSWYAEVIMASESDRCRRFERGLHFEIRTPVTAIAKWTDFSQLIETALRVEQSIVEEKSAMELSRGVSTTSRIRGREQRRSTPGVNISGCQDFKRRLGGKPLRQMSSGSAYQRQSQRASSQFTNSVARPRTGQESVASESRRTPCVSCSKSHRGQCLVGAGVCYQCGQTGHFKRDCPQLRVGVQRDQGVESHTVEQPRILAAAREGTSGARQKRVVGRPRQQGKNRMLEPLSEELVICIPVGDVLLVSEVLRDCEVVVEGLCMLVDLLPLELQAFDVILGMDFLFTHYASMNFHRKEVTFRKPGSTEVVFRGERKIIPTSLILALKATKLLRKGSTAFLAHVVEMQEEKLKPKDVPIVNEYLDVFPVDLPGLPPDREVEFTIELLPGTTPISQAPYRMAPSELKDLKLNKVTIRNKYPLPRIVDLFDQLRGVAVFSKIDLRSDTTIYSMDKKAHEEHLRIVLQTLCDKQLYAKFSKCEFWFNQVVFLGHVVSADGVSVDPRKWKLLSIERDQLVQQRKNAKFVWSDKCEQSFQELKKRLVTAPILTLSEGKVIAYTSRQLKKHECNYPTHDLELAAVVLALKIWRHYLFGEKCHIFTDHKCPNKANVVADALSRKSRLPKSALCGIRASLLSELRGFKAVMTAESSESLLAQFQVRSSLVAEIVGRQPEDSNLQKMLAKAKQGPEAEFELRTDGAIVKQEVLCVSNISELKGAILEEAHNSAYAMHPGSTKMYRTLKKTYWWSGMKREIVEYVDRCLICQQIKPVRQRRGGLLNPLPVPEWKWEHITMDFLFGLPRTSRGYDGIWVIVDRLTKTAQFIPIKATSILDQLAKLYVDKIVSQHGVPVSIVSDRDPRFTSKFWPSVQKATGTKLKFSIAFHPQTDGQSERTIQTLEDMLKACVLQFKGNWDTHLSLMEFAYNNSYQSSIDMAPFEALYGRPCKTTVCYNEVGERKLVGPERKGKLSPRYIGQYQIIERVGPTAYKLELPVELARIHDVFHMSMLRKYISDPSHVLQVQPIELKEDLSYREEAVQILERKEQVLRKKTIRLVKVLWRHHGIEEATWESEDQIKRSYPTLFT</sequence>
<dbReference type="InterPro" id="IPR050951">
    <property type="entry name" value="Retrovirus_Pol_polyprotein"/>
</dbReference>
<evidence type="ECO:0000313" key="22">
    <source>
        <dbReference type="EMBL" id="TYK04577.1"/>
    </source>
</evidence>
<evidence type="ECO:0000256" key="7">
    <source>
        <dbReference type="ARBA" id="ARBA00022750"/>
    </source>
</evidence>
<evidence type="ECO:0000313" key="24">
    <source>
        <dbReference type="Proteomes" id="UP000321947"/>
    </source>
</evidence>
<name>A0A5A7U9X4_CUCMM</name>
<dbReference type="Gene3D" id="2.40.70.10">
    <property type="entry name" value="Acid Proteases"/>
    <property type="match status" value="1"/>
</dbReference>
<keyword evidence="16" id="KW-0863">Zinc-finger</keyword>
<dbReference type="PROSITE" id="PS50158">
    <property type="entry name" value="ZF_CCHC"/>
    <property type="match status" value="1"/>
</dbReference>
<dbReference type="GO" id="GO:0008270">
    <property type="term" value="F:zinc ion binding"/>
    <property type="evidence" value="ECO:0007669"/>
    <property type="project" value="UniProtKB-KW"/>
</dbReference>
<dbReference type="SUPFAM" id="SSF54160">
    <property type="entry name" value="Chromo domain-like"/>
    <property type="match status" value="1"/>
</dbReference>
<dbReference type="Gene3D" id="1.10.340.70">
    <property type="match status" value="1"/>
</dbReference>
<evidence type="ECO:0000259" key="19">
    <source>
        <dbReference type="PROSITE" id="PS50158"/>
    </source>
</evidence>
<dbReference type="OrthoDB" id="1938712at2759"/>
<feature type="domain" description="CCHC-type" evidence="19">
    <location>
        <begin position="454"/>
        <end position="469"/>
    </location>
</feature>
<organism evidence="21 23">
    <name type="scientific">Cucumis melo var. makuwa</name>
    <name type="common">Oriental melon</name>
    <dbReference type="NCBI Taxonomy" id="1194695"/>
    <lineage>
        <taxon>Eukaryota</taxon>
        <taxon>Viridiplantae</taxon>
        <taxon>Streptophyta</taxon>
        <taxon>Embryophyta</taxon>
        <taxon>Tracheophyta</taxon>
        <taxon>Spermatophyta</taxon>
        <taxon>Magnoliopsida</taxon>
        <taxon>eudicotyledons</taxon>
        <taxon>Gunneridae</taxon>
        <taxon>Pentapetalae</taxon>
        <taxon>rosids</taxon>
        <taxon>fabids</taxon>
        <taxon>Cucurbitales</taxon>
        <taxon>Cucurbitaceae</taxon>
        <taxon>Benincaseae</taxon>
        <taxon>Cucumis</taxon>
    </lineage>
</organism>
<dbReference type="Pfam" id="PF17917">
    <property type="entry name" value="RT_RNaseH"/>
    <property type="match status" value="1"/>
</dbReference>
<evidence type="ECO:0000256" key="1">
    <source>
        <dbReference type="ARBA" id="ARBA00012493"/>
    </source>
</evidence>
<evidence type="ECO:0000256" key="8">
    <source>
        <dbReference type="ARBA" id="ARBA00022759"/>
    </source>
</evidence>
<dbReference type="PANTHER" id="PTHR37984">
    <property type="entry name" value="PROTEIN CBG26694"/>
    <property type="match status" value="1"/>
</dbReference>
<dbReference type="InterPro" id="IPR001584">
    <property type="entry name" value="Integrase_cat-core"/>
</dbReference>
<dbReference type="Gene3D" id="3.30.420.10">
    <property type="entry name" value="Ribonuclease H-like superfamily/Ribonuclease H"/>
    <property type="match status" value="1"/>
</dbReference>
<keyword evidence="9" id="KW-0378">Hydrolase</keyword>
<keyword evidence="5" id="KW-0540">Nuclease</keyword>
<evidence type="ECO:0000256" key="6">
    <source>
        <dbReference type="ARBA" id="ARBA00022723"/>
    </source>
</evidence>
<dbReference type="InterPro" id="IPR036397">
    <property type="entry name" value="RNaseH_sf"/>
</dbReference>
<dbReference type="InterPro" id="IPR036875">
    <property type="entry name" value="Znf_CCHC_sf"/>
</dbReference>
<dbReference type="EMBL" id="SSTD01014204">
    <property type="protein sequence ID" value="TYK04577.1"/>
    <property type="molecule type" value="Genomic_DNA"/>
</dbReference>
<dbReference type="Proteomes" id="UP000321947">
    <property type="component" value="Unassembled WGS sequence"/>
</dbReference>
<dbReference type="SUPFAM" id="SSF53098">
    <property type="entry name" value="Ribonuclease H-like"/>
    <property type="match status" value="1"/>
</dbReference>
<keyword evidence="15" id="KW-0233">DNA recombination</keyword>
<dbReference type="InterPro" id="IPR012337">
    <property type="entry name" value="RNaseH-like_sf"/>
</dbReference>
<keyword evidence="11" id="KW-0229">DNA integration</keyword>
<feature type="compositionally biased region" description="Polar residues" evidence="17">
    <location>
        <begin position="413"/>
        <end position="429"/>
    </location>
</feature>
<keyword evidence="8" id="KW-0255">Endonuclease</keyword>
<keyword evidence="7" id="KW-0064">Aspartyl protease</keyword>
<dbReference type="InterPro" id="IPR016197">
    <property type="entry name" value="Chromo-like_dom_sf"/>
</dbReference>
<dbReference type="Pfam" id="PF03732">
    <property type="entry name" value="Retrotrans_gag"/>
    <property type="match status" value="1"/>
</dbReference>
<dbReference type="PROSITE" id="PS50994">
    <property type="entry name" value="INTEGRASE"/>
    <property type="match status" value="1"/>
</dbReference>
<dbReference type="InterPro" id="IPR043128">
    <property type="entry name" value="Rev_trsase/Diguanyl_cyclase"/>
</dbReference>
<dbReference type="GO" id="GO:0003677">
    <property type="term" value="F:DNA binding"/>
    <property type="evidence" value="ECO:0007669"/>
    <property type="project" value="UniProtKB-KW"/>
</dbReference>
<feature type="region of interest" description="Disordered" evidence="17">
    <location>
        <begin position="356"/>
        <end position="435"/>
    </location>
</feature>
<feature type="region of interest" description="Disordered" evidence="17">
    <location>
        <begin position="145"/>
        <end position="212"/>
    </location>
</feature>
<keyword evidence="10" id="KW-0460">Magnesium</keyword>
<dbReference type="SUPFAM" id="SSF57756">
    <property type="entry name" value="Retrovirus zinc finger-like domains"/>
    <property type="match status" value="1"/>
</dbReference>
<evidence type="ECO:0000256" key="16">
    <source>
        <dbReference type="PROSITE-ProRule" id="PRU00047"/>
    </source>
</evidence>
<feature type="signal peptide" evidence="18">
    <location>
        <begin position="1"/>
        <end position="23"/>
    </location>
</feature>
<protein>
    <recommendedName>
        <fullName evidence="1">RNA-directed DNA polymerase</fullName>
        <ecNumber evidence="1">2.7.7.49</ecNumber>
    </recommendedName>
</protein>
<dbReference type="Pfam" id="PF00098">
    <property type="entry name" value="zf-CCHC"/>
    <property type="match status" value="1"/>
</dbReference>
<dbReference type="GO" id="GO:0004519">
    <property type="term" value="F:endonuclease activity"/>
    <property type="evidence" value="ECO:0007669"/>
    <property type="project" value="UniProtKB-KW"/>
</dbReference>
<dbReference type="GO" id="GO:0003964">
    <property type="term" value="F:RNA-directed DNA polymerase activity"/>
    <property type="evidence" value="ECO:0007669"/>
    <property type="project" value="UniProtKB-KW"/>
</dbReference>
<evidence type="ECO:0000256" key="13">
    <source>
        <dbReference type="ARBA" id="ARBA00022932"/>
    </source>
</evidence>
<dbReference type="GO" id="GO:0006310">
    <property type="term" value="P:DNA recombination"/>
    <property type="evidence" value="ECO:0007669"/>
    <property type="project" value="UniProtKB-KW"/>
</dbReference>
<comment type="caution">
    <text evidence="21">The sequence shown here is derived from an EMBL/GenBank/DDBJ whole genome shotgun (WGS) entry which is preliminary data.</text>
</comment>
<feature type="compositionally biased region" description="Basic and acidic residues" evidence="17">
    <location>
        <begin position="200"/>
        <end position="212"/>
    </location>
</feature>
<dbReference type="GO" id="GO:0004190">
    <property type="term" value="F:aspartic-type endopeptidase activity"/>
    <property type="evidence" value="ECO:0007669"/>
    <property type="project" value="UniProtKB-KW"/>
</dbReference>
<keyword evidence="2" id="KW-0645">Protease</keyword>
<keyword evidence="14" id="KW-0238">DNA-binding</keyword>
<evidence type="ECO:0000313" key="23">
    <source>
        <dbReference type="Proteomes" id="UP000321393"/>
    </source>
</evidence>
<keyword evidence="16" id="KW-0862">Zinc</keyword>
<dbReference type="InterPro" id="IPR021109">
    <property type="entry name" value="Peptidase_aspartic_dom_sf"/>
</dbReference>
<dbReference type="Pfam" id="PF08284">
    <property type="entry name" value="RVP_2"/>
    <property type="match status" value="1"/>
</dbReference>
<dbReference type="Pfam" id="PF17921">
    <property type="entry name" value="Integrase_H2C2"/>
    <property type="match status" value="1"/>
</dbReference>
<keyword evidence="4" id="KW-0548">Nucleotidyltransferase</keyword>
<reference evidence="23 24" key="1">
    <citation type="submission" date="2019-08" db="EMBL/GenBank/DDBJ databases">
        <title>Draft genome sequences of two oriental melons (Cucumis melo L. var makuwa).</title>
        <authorList>
            <person name="Kwon S.-Y."/>
        </authorList>
    </citation>
    <scope>NUCLEOTIDE SEQUENCE [LARGE SCALE GENOMIC DNA]</scope>
    <source>
        <strain evidence="24">cv. Chang Bougi</strain>
        <strain evidence="23">cv. SW 3</strain>
        <tissue evidence="21">Leaf</tissue>
    </source>
</reference>
<evidence type="ECO:0000256" key="15">
    <source>
        <dbReference type="ARBA" id="ARBA00023172"/>
    </source>
</evidence>
<feature type="compositionally biased region" description="Low complexity" evidence="17">
    <location>
        <begin position="397"/>
        <end position="412"/>
    </location>
</feature>
<dbReference type="Pfam" id="PF24626">
    <property type="entry name" value="SH3_Tf2-1"/>
    <property type="match status" value="1"/>
</dbReference>
<gene>
    <name evidence="22" type="ORF">E5676_scaffold409G002130</name>
    <name evidence="21" type="ORF">E6C27_scaffold60G004620</name>
</gene>
<keyword evidence="12" id="KW-0695">RNA-directed DNA polymerase</keyword>
<keyword evidence="3" id="KW-0808">Transferase</keyword>
<evidence type="ECO:0000256" key="12">
    <source>
        <dbReference type="ARBA" id="ARBA00022918"/>
    </source>
</evidence>
<feature type="domain" description="Integrase catalytic" evidence="20">
    <location>
        <begin position="1064"/>
        <end position="1229"/>
    </location>
</feature>
<dbReference type="SUPFAM" id="SSF56672">
    <property type="entry name" value="DNA/RNA polymerases"/>
    <property type="match status" value="1"/>
</dbReference>
<evidence type="ECO:0000256" key="17">
    <source>
        <dbReference type="SAM" id="MobiDB-lite"/>
    </source>
</evidence>
<evidence type="ECO:0000256" key="14">
    <source>
        <dbReference type="ARBA" id="ARBA00023125"/>
    </source>
</evidence>
<dbReference type="InterPro" id="IPR056924">
    <property type="entry name" value="SH3_Tf2-1"/>
</dbReference>
<feature type="compositionally biased region" description="Polar residues" evidence="17">
    <location>
        <begin position="168"/>
        <end position="187"/>
    </location>
</feature>
<evidence type="ECO:0000256" key="11">
    <source>
        <dbReference type="ARBA" id="ARBA00022908"/>
    </source>
</evidence>
<evidence type="ECO:0000256" key="3">
    <source>
        <dbReference type="ARBA" id="ARBA00022679"/>
    </source>
</evidence>
<dbReference type="PANTHER" id="PTHR37984:SF5">
    <property type="entry name" value="PROTEIN NYNRIN-LIKE"/>
    <property type="match status" value="1"/>
</dbReference>
<evidence type="ECO:0000259" key="20">
    <source>
        <dbReference type="PROSITE" id="PS50994"/>
    </source>
</evidence>
<evidence type="ECO:0000256" key="9">
    <source>
        <dbReference type="ARBA" id="ARBA00022801"/>
    </source>
</evidence>
<dbReference type="InterPro" id="IPR005162">
    <property type="entry name" value="Retrotrans_gag_dom"/>
</dbReference>
<dbReference type="GO" id="GO:0003887">
    <property type="term" value="F:DNA-directed DNA polymerase activity"/>
    <property type="evidence" value="ECO:0007669"/>
    <property type="project" value="UniProtKB-KW"/>
</dbReference>
<dbReference type="InterPro" id="IPR001878">
    <property type="entry name" value="Znf_CCHC"/>
</dbReference>
<evidence type="ECO:0000256" key="18">
    <source>
        <dbReference type="SAM" id="SignalP"/>
    </source>
</evidence>
<proteinExistence type="predicted"/>
<dbReference type="InterPro" id="IPR041588">
    <property type="entry name" value="Integrase_H2C2"/>
</dbReference>
<dbReference type="GO" id="GO:0015074">
    <property type="term" value="P:DNA integration"/>
    <property type="evidence" value="ECO:0007669"/>
    <property type="project" value="UniProtKB-KW"/>
</dbReference>
<dbReference type="GO" id="GO:0006508">
    <property type="term" value="P:proteolysis"/>
    <property type="evidence" value="ECO:0007669"/>
    <property type="project" value="UniProtKB-KW"/>
</dbReference>
<dbReference type="EC" id="2.7.7.49" evidence="1"/>
<evidence type="ECO:0000256" key="2">
    <source>
        <dbReference type="ARBA" id="ARBA00022670"/>
    </source>
</evidence>
<accession>A0A5A7U9X4</accession>
<evidence type="ECO:0000256" key="5">
    <source>
        <dbReference type="ARBA" id="ARBA00022722"/>
    </source>
</evidence>
<dbReference type="SMART" id="SM00343">
    <property type="entry name" value="ZnF_C2HC"/>
    <property type="match status" value="1"/>
</dbReference>
<evidence type="ECO:0000313" key="21">
    <source>
        <dbReference type="EMBL" id="KAA0051980.1"/>
    </source>
</evidence>
<dbReference type="InterPro" id="IPR043502">
    <property type="entry name" value="DNA/RNA_pol_sf"/>
</dbReference>